<sequence>MGLMAITINVPGMGPTLFSPVMAHALEPGDLITHNGEPNGLTWRVVAVRQYRSPIVGGLCVRATYDVPGFGDSEGVLKLNEPVLRAVGARAGGVL</sequence>
<dbReference type="EMBL" id="BONJ01000020">
    <property type="protein sequence ID" value="GIG15536.1"/>
    <property type="molecule type" value="Genomic_DNA"/>
</dbReference>
<dbReference type="AlphaFoldDB" id="A0A8J3PHP1"/>
<keyword evidence="2" id="KW-1185">Reference proteome</keyword>
<dbReference type="Proteomes" id="UP000660339">
    <property type="component" value="Unassembled WGS sequence"/>
</dbReference>
<gene>
    <name evidence="1" type="ORF">Cme02nite_38680</name>
</gene>
<reference evidence="1" key="1">
    <citation type="submission" date="2021-01" db="EMBL/GenBank/DDBJ databases">
        <title>Whole genome shotgun sequence of Catellatospora methionotrophica NBRC 14553.</title>
        <authorList>
            <person name="Komaki H."/>
            <person name="Tamura T."/>
        </authorList>
    </citation>
    <scope>NUCLEOTIDE SEQUENCE</scope>
    <source>
        <strain evidence="1">NBRC 14553</strain>
    </source>
</reference>
<evidence type="ECO:0000313" key="1">
    <source>
        <dbReference type="EMBL" id="GIG15536.1"/>
    </source>
</evidence>
<name>A0A8J3PHP1_9ACTN</name>
<proteinExistence type="predicted"/>
<comment type="caution">
    <text evidence="1">The sequence shown here is derived from an EMBL/GenBank/DDBJ whole genome shotgun (WGS) entry which is preliminary data.</text>
</comment>
<accession>A0A8J3PHP1</accession>
<evidence type="ECO:0000313" key="2">
    <source>
        <dbReference type="Proteomes" id="UP000660339"/>
    </source>
</evidence>
<organism evidence="1 2">
    <name type="scientific">Catellatospora methionotrophica</name>
    <dbReference type="NCBI Taxonomy" id="121620"/>
    <lineage>
        <taxon>Bacteria</taxon>
        <taxon>Bacillati</taxon>
        <taxon>Actinomycetota</taxon>
        <taxon>Actinomycetes</taxon>
        <taxon>Micromonosporales</taxon>
        <taxon>Micromonosporaceae</taxon>
        <taxon>Catellatospora</taxon>
    </lineage>
</organism>
<protein>
    <submittedName>
        <fullName evidence="1">Uncharacterized protein</fullName>
    </submittedName>
</protein>